<dbReference type="AlphaFoldDB" id="A0A7W7WXL0"/>
<feature type="transmembrane region" description="Helical" evidence="1">
    <location>
        <begin position="7"/>
        <end position="24"/>
    </location>
</feature>
<organism evidence="2 3">
    <name type="scientific">Saccharothrix violaceirubra</name>
    <dbReference type="NCBI Taxonomy" id="413306"/>
    <lineage>
        <taxon>Bacteria</taxon>
        <taxon>Bacillati</taxon>
        <taxon>Actinomycetota</taxon>
        <taxon>Actinomycetes</taxon>
        <taxon>Pseudonocardiales</taxon>
        <taxon>Pseudonocardiaceae</taxon>
        <taxon>Saccharothrix</taxon>
    </lineage>
</organism>
<evidence type="ECO:0000313" key="3">
    <source>
        <dbReference type="Proteomes" id="UP000542674"/>
    </source>
</evidence>
<keyword evidence="1" id="KW-0812">Transmembrane</keyword>
<name>A0A7W7WXL0_9PSEU</name>
<comment type="caution">
    <text evidence="2">The sequence shown here is derived from an EMBL/GenBank/DDBJ whole genome shotgun (WGS) entry which is preliminary data.</text>
</comment>
<dbReference type="RefSeq" id="WP_184671757.1">
    <property type="nucleotide sequence ID" value="NZ_BAABAI010000048.1"/>
</dbReference>
<accession>A0A7W7WXL0</accession>
<evidence type="ECO:0000256" key="1">
    <source>
        <dbReference type="SAM" id="Phobius"/>
    </source>
</evidence>
<evidence type="ECO:0000313" key="2">
    <source>
        <dbReference type="EMBL" id="MBB4967232.1"/>
    </source>
</evidence>
<gene>
    <name evidence="2" type="ORF">F4559_004591</name>
</gene>
<proteinExistence type="predicted"/>
<keyword evidence="1" id="KW-0472">Membrane</keyword>
<reference evidence="2 3" key="1">
    <citation type="submission" date="2020-08" db="EMBL/GenBank/DDBJ databases">
        <title>Sequencing the genomes of 1000 actinobacteria strains.</title>
        <authorList>
            <person name="Klenk H.-P."/>
        </authorList>
    </citation>
    <scope>NUCLEOTIDE SEQUENCE [LARGE SCALE GENOMIC DNA]</scope>
    <source>
        <strain evidence="2 3">DSM 45084</strain>
    </source>
</reference>
<dbReference type="Proteomes" id="UP000542674">
    <property type="component" value="Unassembled WGS sequence"/>
</dbReference>
<feature type="transmembrane region" description="Helical" evidence="1">
    <location>
        <begin position="36"/>
        <end position="56"/>
    </location>
</feature>
<keyword evidence="1" id="KW-1133">Transmembrane helix</keyword>
<protein>
    <submittedName>
        <fullName evidence="2">Uncharacterized protein</fullName>
    </submittedName>
</protein>
<sequence>MRTFAKIALIVGLTATGYYVYTGLTGTDEFAWLNGWLIAPVLLLTVVPILFSLSAFRRSFGESMAALRGDVPAEFAGAPIGMGTVVSTARTGLSINDQPQLDIVLDVDTPEGRGFRAVARHLVDLTELGAVQPGAVLPVRYLPDGRVVLAVDAPAYELQAALDRIQLAKGHITPKQLHIAENGLDAQAVVLAMNPTGEVRAGRAVIVLTLRVTRPDGTRFDVTQEKTVPPGALGQVQPGAVVRAKYLPYDESEVTLLVNP</sequence>
<dbReference type="EMBL" id="JACHJS010000001">
    <property type="protein sequence ID" value="MBB4967232.1"/>
    <property type="molecule type" value="Genomic_DNA"/>
</dbReference>
<keyword evidence="3" id="KW-1185">Reference proteome</keyword>